<keyword evidence="4" id="KW-0010">Activator</keyword>
<dbReference type="PRINTS" id="PR00039">
    <property type="entry name" value="HTHLYSR"/>
</dbReference>
<dbReference type="SUPFAM" id="SSF53850">
    <property type="entry name" value="Periplasmic binding protein-like II"/>
    <property type="match status" value="1"/>
</dbReference>
<dbReference type="RefSeq" id="WP_193186347.1">
    <property type="nucleotide sequence ID" value="NZ_JACVXA010000087.1"/>
</dbReference>
<dbReference type="CDD" id="cd08411">
    <property type="entry name" value="PBP2_OxyR"/>
    <property type="match status" value="1"/>
</dbReference>
<evidence type="ECO:0000256" key="3">
    <source>
        <dbReference type="ARBA" id="ARBA00023125"/>
    </source>
</evidence>
<comment type="similarity">
    <text evidence="1">Belongs to the LysR transcriptional regulatory family.</text>
</comment>
<reference evidence="7" key="1">
    <citation type="submission" date="2020-09" db="EMBL/GenBank/DDBJ databases">
        <title>A novel bacterium of genus Mangrovicoccus, isolated from South China Sea.</title>
        <authorList>
            <person name="Huang H."/>
            <person name="Mo K."/>
            <person name="Hu Y."/>
        </authorList>
    </citation>
    <scope>NUCLEOTIDE SEQUENCE</scope>
    <source>
        <strain evidence="7">HB182678</strain>
    </source>
</reference>
<dbReference type="InterPro" id="IPR005119">
    <property type="entry name" value="LysR_subst-bd"/>
</dbReference>
<dbReference type="Gene3D" id="3.40.190.10">
    <property type="entry name" value="Periplasmic binding protein-like II"/>
    <property type="match status" value="2"/>
</dbReference>
<dbReference type="SUPFAM" id="SSF46785">
    <property type="entry name" value="Winged helix' DNA-binding domain"/>
    <property type="match status" value="1"/>
</dbReference>
<keyword evidence="8" id="KW-1185">Reference proteome</keyword>
<dbReference type="GO" id="GO:0003700">
    <property type="term" value="F:DNA-binding transcription factor activity"/>
    <property type="evidence" value="ECO:0007669"/>
    <property type="project" value="InterPro"/>
</dbReference>
<accession>A0A8J6Z2C1</accession>
<evidence type="ECO:0000313" key="7">
    <source>
        <dbReference type="EMBL" id="MBE3640356.1"/>
    </source>
</evidence>
<evidence type="ECO:0000256" key="5">
    <source>
        <dbReference type="ARBA" id="ARBA00023163"/>
    </source>
</evidence>
<evidence type="ECO:0000256" key="4">
    <source>
        <dbReference type="ARBA" id="ARBA00023159"/>
    </source>
</evidence>
<protein>
    <submittedName>
        <fullName evidence="7">Hydrogen peroxide-inducible genes activator</fullName>
    </submittedName>
</protein>
<dbReference type="GO" id="GO:0032993">
    <property type="term" value="C:protein-DNA complex"/>
    <property type="evidence" value="ECO:0007669"/>
    <property type="project" value="TreeGrafter"/>
</dbReference>
<keyword evidence="3" id="KW-0238">DNA-binding</keyword>
<dbReference type="GO" id="GO:0003677">
    <property type="term" value="F:DNA binding"/>
    <property type="evidence" value="ECO:0007669"/>
    <property type="project" value="UniProtKB-KW"/>
</dbReference>
<name>A0A8J6Z2C1_9RHOB</name>
<dbReference type="Pfam" id="PF00126">
    <property type="entry name" value="HTH_1"/>
    <property type="match status" value="1"/>
</dbReference>
<dbReference type="InterPro" id="IPR000847">
    <property type="entry name" value="LysR_HTH_N"/>
</dbReference>
<evidence type="ECO:0000256" key="2">
    <source>
        <dbReference type="ARBA" id="ARBA00023015"/>
    </source>
</evidence>
<feature type="domain" description="HTH lysR-type" evidence="6">
    <location>
        <begin position="4"/>
        <end position="61"/>
    </location>
</feature>
<evidence type="ECO:0000313" key="8">
    <source>
        <dbReference type="Proteomes" id="UP000609121"/>
    </source>
</evidence>
<dbReference type="InterPro" id="IPR036388">
    <property type="entry name" value="WH-like_DNA-bd_sf"/>
</dbReference>
<dbReference type="Pfam" id="PF03466">
    <property type="entry name" value="LysR_substrate"/>
    <property type="match status" value="1"/>
</dbReference>
<evidence type="ECO:0000256" key="1">
    <source>
        <dbReference type="ARBA" id="ARBA00009437"/>
    </source>
</evidence>
<dbReference type="EMBL" id="JACVXA010000087">
    <property type="protein sequence ID" value="MBE3640356.1"/>
    <property type="molecule type" value="Genomic_DNA"/>
</dbReference>
<dbReference type="PANTHER" id="PTHR30346:SF26">
    <property type="entry name" value="HYDROGEN PEROXIDE-INDUCIBLE GENES ACTIVATOR"/>
    <property type="match status" value="1"/>
</dbReference>
<dbReference type="AlphaFoldDB" id="A0A8J6Z2C1"/>
<keyword evidence="2" id="KW-0805">Transcription regulation</keyword>
<proteinExistence type="inferred from homology"/>
<organism evidence="7 8">
    <name type="scientific">Mangrovicoccus algicola</name>
    <dbReference type="NCBI Taxonomy" id="2771008"/>
    <lineage>
        <taxon>Bacteria</taxon>
        <taxon>Pseudomonadati</taxon>
        <taxon>Pseudomonadota</taxon>
        <taxon>Alphaproteobacteria</taxon>
        <taxon>Rhodobacterales</taxon>
        <taxon>Paracoccaceae</taxon>
        <taxon>Mangrovicoccus</taxon>
    </lineage>
</organism>
<evidence type="ECO:0000259" key="6">
    <source>
        <dbReference type="PROSITE" id="PS50931"/>
    </source>
</evidence>
<dbReference type="PROSITE" id="PS50931">
    <property type="entry name" value="HTH_LYSR"/>
    <property type="match status" value="1"/>
</dbReference>
<dbReference type="FunFam" id="1.10.10.10:FF:000001">
    <property type="entry name" value="LysR family transcriptional regulator"/>
    <property type="match status" value="1"/>
</dbReference>
<keyword evidence="5" id="KW-0804">Transcription</keyword>
<sequence length="303" mass="32210">MAHVTLKQLSYFEALARTGHFGRAAALCHVTQPALSMQIAELESQLGVTLVERRPRGVTLTAPGQEVARRAGDIGQAVRDLVEAAGLHSGGLAGPLRLGVIPTVAPYLLPALLQEVAVRFPASELKLRETVTQTLLSELAQGTLDLVIAALPLVHPEIETLPVFSERFMLIAPPGTQPQVSDEQVLARHPLLLLEEGHCFRDHALAACGLSVADEVDTLAASSLSTLVEMVAHGLGVTLIPEMAATSEARHDRVTVRSFAGPQRTRTVALAWRRSSPRGAEYRELAGILSGLAAQLSAPGDLP</sequence>
<dbReference type="Proteomes" id="UP000609121">
    <property type="component" value="Unassembled WGS sequence"/>
</dbReference>
<dbReference type="Gene3D" id="1.10.10.10">
    <property type="entry name" value="Winged helix-like DNA-binding domain superfamily/Winged helix DNA-binding domain"/>
    <property type="match status" value="1"/>
</dbReference>
<dbReference type="PANTHER" id="PTHR30346">
    <property type="entry name" value="TRANSCRIPTIONAL DUAL REGULATOR HCAR-RELATED"/>
    <property type="match status" value="1"/>
</dbReference>
<dbReference type="InterPro" id="IPR036390">
    <property type="entry name" value="WH_DNA-bd_sf"/>
</dbReference>
<comment type="caution">
    <text evidence="7">The sequence shown here is derived from an EMBL/GenBank/DDBJ whole genome shotgun (WGS) entry which is preliminary data.</text>
</comment>
<gene>
    <name evidence="7" type="ORF">ICN82_19305</name>
</gene>